<feature type="domain" description="HYDIN/VesB/CFA65-like Ig-like" evidence="7">
    <location>
        <begin position="1437"/>
        <end position="1514"/>
    </location>
</feature>
<dbReference type="Gene3D" id="2.60.40.10">
    <property type="entry name" value="Immunoglobulins"/>
    <property type="match status" value="10"/>
</dbReference>
<accession>A0ABR4NFL8</accession>
<dbReference type="InterPro" id="IPR033305">
    <property type="entry name" value="Hydin-like"/>
</dbReference>
<feature type="compositionally biased region" description="Basic residues" evidence="6">
    <location>
        <begin position="2483"/>
        <end position="2492"/>
    </location>
</feature>
<feature type="compositionally biased region" description="Acidic residues" evidence="6">
    <location>
        <begin position="3777"/>
        <end position="3791"/>
    </location>
</feature>
<organism evidence="8 9">
    <name type="scientific">Polyrhizophydium stewartii</name>
    <dbReference type="NCBI Taxonomy" id="2732419"/>
    <lineage>
        <taxon>Eukaryota</taxon>
        <taxon>Fungi</taxon>
        <taxon>Fungi incertae sedis</taxon>
        <taxon>Chytridiomycota</taxon>
        <taxon>Chytridiomycota incertae sedis</taxon>
        <taxon>Chytridiomycetes</taxon>
        <taxon>Rhizophydiales</taxon>
        <taxon>Rhizophydiales incertae sedis</taxon>
        <taxon>Polyrhizophydium</taxon>
    </lineage>
</organism>
<comment type="caution">
    <text evidence="8">The sequence shown here is derived from an EMBL/GenBank/DDBJ whole genome shotgun (WGS) entry which is preliminary data.</text>
</comment>
<feature type="region of interest" description="Disordered" evidence="6">
    <location>
        <begin position="2311"/>
        <end position="2402"/>
    </location>
</feature>
<evidence type="ECO:0000256" key="3">
    <source>
        <dbReference type="ARBA" id="ARBA00022490"/>
    </source>
</evidence>
<feature type="domain" description="HYDIN/VesB/CFA65-like Ig-like" evidence="7">
    <location>
        <begin position="2893"/>
        <end position="2973"/>
    </location>
</feature>
<evidence type="ECO:0000256" key="2">
    <source>
        <dbReference type="ARBA" id="ARBA00004496"/>
    </source>
</evidence>
<feature type="compositionally biased region" description="Polar residues" evidence="6">
    <location>
        <begin position="2501"/>
        <end position="2531"/>
    </location>
</feature>
<reference evidence="8 9" key="1">
    <citation type="submission" date="2023-09" db="EMBL/GenBank/DDBJ databases">
        <title>Pangenome analysis of Batrachochytrium dendrobatidis and related Chytrids.</title>
        <authorList>
            <person name="Yacoub M.N."/>
            <person name="Stajich J.E."/>
            <person name="James T.Y."/>
        </authorList>
    </citation>
    <scope>NUCLEOTIDE SEQUENCE [LARGE SCALE GENOMIC DNA]</scope>
    <source>
        <strain evidence="8 9">JEL0888</strain>
    </source>
</reference>
<name>A0ABR4NFL8_9FUNG</name>
<evidence type="ECO:0000259" key="7">
    <source>
        <dbReference type="Pfam" id="PF22544"/>
    </source>
</evidence>
<evidence type="ECO:0000256" key="4">
    <source>
        <dbReference type="ARBA" id="ARBA00023069"/>
    </source>
</evidence>
<dbReference type="InterPro" id="IPR013783">
    <property type="entry name" value="Ig-like_fold"/>
</dbReference>
<feature type="region of interest" description="Disordered" evidence="6">
    <location>
        <begin position="3776"/>
        <end position="3817"/>
    </location>
</feature>
<feature type="region of interest" description="Disordered" evidence="6">
    <location>
        <begin position="320"/>
        <end position="375"/>
    </location>
</feature>
<feature type="compositionally biased region" description="Low complexity" evidence="6">
    <location>
        <begin position="2363"/>
        <end position="2383"/>
    </location>
</feature>
<keyword evidence="9" id="KW-1185">Reference proteome</keyword>
<dbReference type="EMBL" id="JADGIZ020000007">
    <property type="protein sequence ID" value="KAL2918328.1"/>
    <property type="molecule type" value="Genomic_DNA"/>
</dbReference>
<evidence type="ECO:0000256" key="1">
    <source>
        <dbReference type="ARBA" id="ARBA00004138"/>
    </source>
</evidence>
<dbReference type="Pfam" id="PF22544">
    <property type="entry name" value="HYDIN_VesB_CFA65-like_Ig"/>
    <property type="match status" value="2"/>
</dbReference>
<keyword evidence="3" id="KW-0963">Cytoplasm</keyword>
<evidence type="ECO:0000313" key="8">
    <source>
        <dbReference type="EMBL" id="KAL2918328.1"/>
    </source>
</evidence>
<sequence>MKDEGWAENLTPPHSRYEFQERTGGIPTLTFGYTYAPNPLIDGADALQQISRREEASGPPMIIGNSSAKLTILRNRNLWINTDETPRGATRTPPKIDDHAVGADSDRVETRKYPYGFTTVCPFPGFDPERIDRNAHPLSPIYGRQTLSVRGALAAGAARSGSGNGGISSTSGAPAVLYAQDEASMVSQTLIASRPGSGDGPVGGHIEEGFTYDRHPMLWPSRNPLLKSPVGATDFPVNAPVLIDIIQPHMPELQRILTRVTSVNQDLSGVTVQQSSSEVGALAVGAKFSIHVRTRRDPKKWVAVQLEVLDDDYRDDLDFAGSKSTSESTRNLFTHASSGSARRTGRENAPSSADVTARRAVSPGTSAPSNRTGDTTFAFPIPSGYTLQGEPYFAPPVNIPPIPAGYDAAGTPYYGRQPSVKPFPLGLTNMGTRFYPGDGKVIEGGQRNQLAGFDCDGQPFFVPRGFSIPAPTGFTADGIPFYDVPSLMRNRGIMILPSTFQIVEARPDDDDDDDWEDLLPKLHRENFVVNALQRRRTEAMFVAKLSASLQESQPLLKHTLAQAHNRNMIPTQATHQGKLSERGNLVQVDQMDLLDPDDVPEFLRNGLEFSHLKPSTMRIIIEPGQMEFQSVHAPITKTVALRYRAGRGDHGERDYFLAVEPVDVFSLKSFHLRLQGEGVQEIVLTFHPGAMKSERTEGSLALIDEFGKKMATCHLLAVRQSFFKVHPPSIDLGWVLPERRKEASFKIENVSPISVLVQFSMQSETAQTVAGSASDLAKSATSLPQQREPIKRSPFAVPMQSLRLQPLESKSIVVFFEPKVLGRASDVVEVRGPGGDVAHVEVVGTAGIPIAIYPESEESSSAGCNSLARERTEFIGKFRRRDTNSHVALSEEETHILKSMMSAQSDSESRREAHTLDFGICSSDAGVLVRCLTFMNLGDGPATISLFSHHPSITCPYLVRVAPRMANTIEVAMTIGEGTEAIRGNLRTVIEIVCPEFQSIPLHVKSFIGQAVYFPVWEYVFFKPGRISQRQEISLSLINESQYDVGVSLEGIGSTSSVENSSFTTSMSTSDATPTFVPAFSIVPVTFVFHPKLRGPLMKSVTLRIVKPFRKLVAAAMFMRQMRLIGICIEPYFRRFDEKSDKNGIEFLIKWMSHPKMLIDDYPSDEQRYQLFDITMQTGIIAQARMQNAPDDAFDVVFKTDPYITEVQANSVEESLLGDNFRPTVANNPLAVQNRGNVQRSVRFIASTGFVLDPQYKTLQPGELQKLENYFNSPPDIGRLVTIYGFAAALDESDHSLCSAQVIKRLASGILVLPLLGSDHQVIIDFGKIELTGETMTENHKNLLLCNPHSTTYAWNVKFTSLKSKFNPFEAPIMTGEVTGYETFTVPFKFKCDVSGLYESTCEVYITDTADKFAKPIKVGTVVLRGVAVNTSLSGLPETIDFGAVVVFNTKRKVFHLVNNGTSDLSITALVRPPFTVVPKSFTITSKSQMEIEVLFKPNEARNIQTKMQVFANQRLFLIPLTGLGGSAELVCEKYMDRPVDFGEIREGCIGWCSIYLTNKGTLPLTLKAVTTDTYGLAKLQFVSQTASIPIDISPNASRDADQFEVKKNYWGILRRRYRSYQFLQAISHGSQFTAPMQAAIKPTGGKKKRMGDGLRQMENTRILDWSAMVPIHRPDSISIADATLPKIPELRPFYSYHFRLGYSAAYQAAHEGALYFHYVPVMGEGETTDVPVQTLMKNLSIELTGIVYRPLEIFPHSHDFGNAPAERHLENQLSRANDSSETDSYGVTADRRELGNSYFNLEVVNMSLIAQNLILRSISPEFSTSNRSWFVQAGEKLDIPIEFHPPREQIQYHGDAVFQHKYGTTSVHLTGTGASAELVADELVNFGSLKINTAGQRVLQIHNRGLLEAKFELDIVQTGSEFRFLEGDPFECEGTIPSGGTRSYTLECKCVNIEGSAGAVMVKWRRVAKGILERFSIPLKVQIGYPAFRMQNLEIDFKTTYIDVNKTLDFRLYNEGNASCNWKAESENPCVQLDVTEGSIGAGETVVVRITFAPRDFDTLASAVRFTTDAGNPTLMCYGVVGVPYLRIPHEQRDIDFGIVAVNRTHTRSIQIANTGTKLIEYEIAVLNTLKNGVECRQDEFDSFYAQPAHSVVEPGMSLLVSLSIYPREYDVSYTSTYILRTTDGEQYSGRVTAKGGKAIVKIKPPTMAVGETRSVVAVEPEGSGGTPSGAQRPAAAAKEPPKVPVPNIEVSRYVLQSHLDNLYEVLAGLRTAELDITREEETVPEAPMAPMQTGGQGRRNVNLGVSYGTLTTRTHGRGSIQMNSPDKPPTADASKAGAGGRKDPEIMDGSNIRLESRGRSSGETPPAGAAATAGLTGTSLPPSRHESKPGSVHGSGTVADSKAVRFTDELTQLEKELEIAIGLRDPAASIISGSGNGVNFTVASSESGSGSGTAPGTADGGESKPGSPAKKHAGGLGKYQPGRRRGHRRREAPDDETQPDGSVPQSRGSRGMTPQSGAASTPMSPQDESIARNLSSRGLVPAGLDNAASMVLAEMQVQKSKIESLLSIAQDVTLSSAVALDRVGQIELLDNMNDRVLNNTNNIIKAVKEQLSKEKWVPNREFLQQALRRLQMSTIAIENFKKPTEDEPLEENTFNLGLVRGGDKSASVLLFNIPNEGNIGFEFTIVRNKSECIMPPGAAEEFAEGECPFTVDPTQGTLNPGESVNVSATFQAMAAGTYRQGYSVMSADEPILGFTILARVGNPNLMVSPRSIDFGLIEKGKSASRVFVISNTGGYQDFWRVELQTGKGVSLQADDLPSSPFKLSVMTGETKAGESTPIGIDFMPVDEGDFRGGIKVIWTKEPLYVALTGVGGGSKLEFVYDDAADKAYGGLDFGTVPVGSSVRKRVLLRNIGTVAGTLDITHQSKCVTIEIARNDAGEVILQPGASADLAVTLVPEKSELIKDPIVIAMGSSGVQTIPLKARSGVHDWRIDGKLDFLNMPILDSQSRTLMVVNSGTLELPFEFQLFPDKLKSIVTITAKGDGWAPGRPIRPNQLVVLEATIGSDTQHVVDGKVVVRTKMRGEVVAAEFPFKFRIYVDEVAVDDTSDVAVGRVMVGESVTAVRNVTNFGNTRIKYRARVEGVDGKEGVSWRIKSNMEGFLDANETVAIEAVFESLEGKGDDWQEAKLIIERSADDGTDKWSLLSHLKLVGAAGHPELEIEPADIDFGPTGIDTERSMTVVFRNDGNALLNYEVQTPWDAFDEIMLYPEFSLRGIISAGEVRPVQVRFAPKSKINYSSTILVKTPIGERMFTVHGEGASYQIYRESLPDVLQFGEINIADSKELNLNIENGCTHDIDVSIAVYESEPFDRDNMPPVAKYVSIRPEGFRIHANESDTERTAVSVVARAAATAQLVDDGHISNEFLRSFPLGRVFRYYAKIDVLRGRPEILPVEVQFTCKPLMVLTRFLYAADISPADIVSKLDFGSTHCPPQSIDGGARKRLMLYNANSFKLKYKCEISNAQYSLGSPAGIVNPNSCKEIVVDFKGLELSGDETDIPKSEEYNAVLRVNMFLDALPPLSIPVTGILVDQAPMLDIPGEMDFGTLYRGKKYKMELLLRNPARRPLRWRFYVERQFADIFTVVGKSEDITAAKKSFVVAVSFCPAIAVTYKATAYMESDAGNFTLDLSGTGIQPSIEVEQKSDNFGIVGITAPEFREVTVTNPLDLKLRLRVRSDNKHFTASVSEFELKAGDSRKLQIMFSPSVKARFERGNIAFFNLDDLPDGMDESDDEDDAGSGSGDAGVGAVERRPAHPAKPMSPRKELELLKEIAFEGVGGEFGMRAEGMDVSALGGLGGLDAQGGPGGTPINIITITFQKVNQRQRTRKSFEVENCGDTVLELGVFTTSGEEITSATEGYGINKLCSYRVAPGTVAVQPHGKDKITITVEGLDRGEDSFEFIVRTRTLISPKAIKIHVSANVLSSATDESLRAFARADMNLESLFNVALQEEEKYAIEREIWKVLLPIVRVAPVPPSAELQTVPMIEPVVTRPDIGPYLVRPPAIPAVLPQRAKKWYMNRVSMALEGFKSNEDEMTEESARRQEAIEFLQPLEKKVFLEKKRDV</sequence>
<gene>
    <name evidence="8" type="ORF">HK105_202255</name>
</gene>
<feature type="compositionally biased region" description="Polar residues" evidence="6">
    <location>
        <begin position="363"/>
        <end position="375"/>
    </location>
</feature>
<dbReference type="PANTHER" id="PTHR23053">
    <property type="entry name" value="DLEC1 DELETED IN LUNG AND ESOPHAGEAL CANCER 1"/>
    <property type="match status" value="1"/>
</dbReference>
<keyword evidence="5" id="KW-0966">Cell projection</keyword>
<keyword evidence="4" id="KW-0969">Cilium</keyword>
<protein>
    <recommendedName>
        <fullName evidence="7">HYDIN/VesB/CFA65-like Ig-like domain-containing protein</fullName>
    </recommendedName>
</protein>
<proteinExistence type="predicted"/>
<evidence type="ECO:0000256" key="5">
    <source>
        <dbReference type="ARBA" id="ARBA00023273"/>
    </source>
</evidence>
<comment type="subcellular location">
    <subcellularLocation>
        <location evidence="1">Cell projection</location>
        <location evidence="1">Cilium</location>
    </subcellularLocation>
    <subcellularLocation>
        <location evidence="2">Cytoplasm</location>
    </subcellularLocation>
</comment>
<dbReference type="InterPro" id="IPR053879">
    <property type="entry name" value="HYDIN_VesB_CFA65-like_Ig"/>
</dbReference>
<evidence type="ECO:0000256" key="6">
    <source>
        <dbReference type="SAM" id="MobiDB-lite"/>
    </source>
</evidence>
<feature type="region of interest" description="Disordered" evidence="6">
    <location>
        <begin position="2220"/>
        <end position="2245"/>
    </location>
</feature>
<feature type="compositionally biased region" description="Polar residues" evidence="6">
    <location>
        <begin position="322"/>
        <end position="341"/>
    </location>
</feature>
<feature type="compositionally biased region" description="Low complexity" evidence="6">
    <location>
        <begin position="2444"/>
        <end position="2459"/>
    </location>
</feature>
<dbReference type="Proteomes" id="UP001527925">
    <property type="component" value="Unassembled WGS sequence"/>
</dbReference>
<dbReference type="PANTHER" id="PTHR23053:SF0">
    <property type="entry name" value="HYDROCEPHALUS-INDUCING PROTEIN HOMOLOG"/>
    <property type="match status" value="1"/>
</dbReference>
<feature type="region of interest" description="Disordered" evidence="6">
    <location>
        <begin position="2444"/>
        <end position="2531"/>
    </location>
</feature>
<evidence type="ECO:0000313" key="9">
    <source>
        <dbReference type="Proteomes" id="UP001527925"/>
    </source>
</evidence>
<feature type="region of interest" description="Disordered" evidence="6">
    <location>
        <begin position="1"/>
        <end position="21"/>
    </location>
</feature>